<reference evidence="1 2" key="1">
    <citation type="submission" date="2019-12" db="EMBL/GenBank/DDBJ databases">
        <authorList>
            <person name="Zhang Y.-J."/>
        </authorList>
    </citation>
    <scope>NUCLEOTIDE SEQUENCE [LARGE SCALE GENOMIC DNA]</scope>
    <source>
        <strain evidence="1 2">H18S-6</strain>
    </source>
</reference>
<name>A0A6A4RA53_9RHOB</name>
<evidence type="ECO:0000313" key="1">
    <source>
        <dbReference type="EMBL" id="KAE9625930.1"/>
    </source>
</evidence>
<evidence type="ECO:0000313" key="2">
    <source>
        <dbReference type="Proteomes" id="UP000441586"/>
    </source>
</evidence>
<proteinExistence type="predicted"/>
<gene>
    <name evidence="1" type="ORF">GP644_21995</name>
</gene>
<dbReference type="Proteomes" id="UP000441586">
    <property type="component" value="Unassembled WGS sequence"/>
</dbReference>
<organism evidence="1 2">
    <name type="scientific">Parasedimentitalea maritima</name>
    <dbReference type="NCBI Taxonomy" id="2578117"/>
    <lineage>
        <taxon>Bacteria</taxon>
        <taxon>Pseudomonadati</taxon>
        <taxon>Pseudomonadota</taxon>
        <taxon>Alphaproteobacteria</taxon>
        <taxon>Rhodobacterales</taxon>
        <taxon>Paracoccaceae</taxon>
        <taxon>Parasedimentitalea</taxon>
    </lineage>
</organism>
<protein>
    <submittedName>
        <fullName evidence="1">Uncharacterized protein</fullName>
    </submittedName>
</protein>
<sequence length="102" mass="10459">MTIKQILLAVPLLGLGWVCILLGVSLMTDAAPAYVVLLPSAEFVDQLDPDMSILAVGPISITLAADSPRVAARLYSAGARVVLPAGLPGCLPAPVIPNEIGD</sequence>
<comment type="caution">
    <text evidence="1">The sequence shown here is derived from an EMBL/GenBank/DDBJ whole genome shotgun (WGS) entry which is preliminary data.</text>
</comment>
<accession>A0A6A4RA53</accession>
<dbReference type="EMBL" id="WSFO01000018">
    <property type="protein sequence ID" value="KAE9625930.1"/>
    <property type="molecule type" value="Genomic_DNA"/>
</dbReference>
<dbReference type="AlphaFoldDB" id="A0A6A4RA53"/>